<comment type="caution">
    <text evidence="1">The sequence shown here is derived from an EMBL/GenBank/DDBJ whole genome shotgun (WGS) entry which is preliminary data.</text>
</comment>
<protein>
    <submittedName>
        <fullName evidence="1">Uncharacterized protein</fullName>
    </submittedName>
</protein>
<keyword evidence="2" id="KW-1185">Reference proteome</keyword>
<dbReference type="EMBL" id="JBHSFZ010000006">
    <property type="protein sequence ID" value="MFC4593696.1"/>
    <property type="molecule type" value="Genomic_DNA"/>
</dbReference>
<gene>
    <name evidence="1" type="ORF">ACFO3E_05750</name>
</gene>
<proteinExistence type="predicted"/>
<name>A0ABV9EVL4_9SPHN</name>
<sequence>MAHKTGVAREAGTHRNARAAEYHDPIIFELLDQAVRNEWSFWDEGRHNVSLSRKV</sequence>
<evidence type="ECO:0000313" key="2">
    <source>
        <dbReference type="Proteomes" id="UP001595957"/>
    </source>
</evidence>
<reference evidence="2" key="1">
    <citation type="journal article" date="2019" name="Int. J. Syst. Evol. Microbiol.">
        <title>The Global Catalogue of Microorganisms (GCM) 10K type strain sequencing project: providing services to taxonomists for standard genome sequencing and annotation.</title>
        <authorList>
            <consortium name="The Broad Institute Genomics Platform"/>
            <consortium name="The Broad Institute Genome Sequencing Center for Infectious Disease"/>
            <person name="Wu L."/>
            <person name="Ma J."/>
        </authorList>
    </citation>
    <scope>NUCLEOTIDE SEQUENCE [LARGE SCALE GENOMIC DNA]</scope>
    <source>
        <strain evidence="2">NBRC 103632</strain>
    </source>
</reference>
<accession>A0ABV9EVL4</accession>
<evidence type="ECO:0000313" key="1">
    <source>
        <dbReference type="EMBL" id="MFC4593696.1"/>
    </source>
</evidence>
<dbReference type="Proteomes" id="UP001595957">
    <property type="component" value="Unassembled WGS sequence"/>
</dbReference>
<dbReference type="RefSeq" id="WP_380803060.1">
    <property type="nucleotide sequence ID" value="NZ_JBHSFZ010000006.1"/>
</dbReference>
<organism evidence="1 2">
    <name type="scientific">Sphingobium tyrosinilyticum</name>
    <dbReference type="NCBI Taxonomy" id="2715436"/>
    <lineage>
        <taxon>Bacteria</taxon>
        <taxon>Pseudomonadati</taxon>
        <taxon>Pseudomonadota</taxon>
        <taxon>Alphaproteobacteria</taxon>
        <taxon>Sphingomonadales</taxon>
        <taxon>Sphingomonadaceae</taxon>
        <taxon>Sphingobium</taxon>
    </lineage>
</organism>